<dbReference type="InterPro" id="IPR036097">
    <property type="entry name" value="HisK_dim/P_sf"/>
</dbReference>
<dbReference type="AlphaFoldDB" id="A0A8J3ET51"/>
<dbReference type="Proteomes" id="UP000650511">
    <property type="component" value="Unassembled WGS sequence"/>
</dbReference>
<evidence type="ECO:0000256" key="1">
    <source>
        <dbReference type="ARBA" id="ARBA00000085"/>
    </source>
</evidence>
<name>A0A8J3ET51_9ACTN</name>
<proteinExistence type="predicted"/>
<dbReference type="SUPFAM" id="SSF55874">
    <property type="entry name" value="ATPase domain of HSP90 chaperone/DNA topoisomerase II/histidine kinase"/>
    <property type="match status" value="1"/>
</dbReference>
<dbReference type="GO" id="GO:0005886">
    <property type="term" value="C:plasma membrane"/>
    <property type="evidence" value="ECO:0007669"/>
    <property type="project" value="UniProtKB-SubCell"/>
</dbReference>
<reference evidence="10" key="1">
    <citation type="journal article" date="2014" name="Int. J. Syst. Evol. Microbiol.">
        <title>Complete genome sequence of Corynebacterium casei LMG S-19264T (=DSM 44701T), isolated from a smear-ripened cheese.</title>
        <authorList>
            <consortium name="US DOE Joint Genome Institute (JGI-PGF)"/>
            <person name="Walter F."/>
            <person name="Albersmeier A."/>
            <person name="Kalinowski J."/>
            <person name="Ruckert C."/>
        </authorList>
    </citation>
    <scope>NUCLEOTIDE SEQUENCE</scope>
    <source>
        <strain evidence="10">CGMCC 1.14988</strain>
    </source>
</reference>
<evidence type="ECO:0000256" key="7">
    <source>
        <dbReference type="ARBA" id="ARBA00023012"/>
    </source>
</evidence>
<dbReference type="EMBL" id="BMHA01000003">
    <property type="protein sequence ID" value="GGI04479.1"/>
    <property type="molecule type" value="Genomic_DNA"/>
</dbReference>
<gene>
    <name evidence="10" type="ORF">GCM10011354_09300</name>
</gene>
<dbReference type="FunFam" id="3.30.565.10:FF:000006">
    <property type="entry name" value="Sensor histidine kinase WalK"/>
    <property type="match status" value="1"/>
</dbReference>
<accession>A0A8J3ET51</accession>
<evidence type="ECO:0000256" key="4">
    <source>
        <dbReference type="ARBA" id="ARBA00022553"/>
    </source>
</evidence>
<evidence type="ECO:0000256" key="3">
    <source>
        <dbReference type="ARBA" id="ARBA00012438"/>
    </source>
</evidence>
<dbReference type="PANTHER" id="PTHR43047">
    <property type="entry name" value="TWO-COMPONENT HISTIDINE PROTEIN KINASE"/>
    <property type="match status" value="1"/>
</dbReference>
<evidence type="ECO:0000256" key="5">
    <source>
        <dbReference type="ARBA" id="ARBA00022679"/>
    </source>
</evidence>
<reference evidence="10" key="2">
    <citation type="submission" date="2020-09" db="EMBL/GenBank/DDBJ databases">
        <authorList>
            <person name="Sun Q."/>
            <person name="Zhou Y."/>
        </authorList>
    </citation>
    <scope>NUCLEOTIDE SEQUENCE</scope>
    <source>
        <strain evidence="10">CGMCC 1.14988</strain>
    </source>
</reference>
<dbReference type="Pfam" id="PF02518">
    <property type="entry name" value="HATPase_c"/>
    <property type="match status" value="1"/>
</dbReference>
<evidence type="ECO:0000313" key="11">
    <source>
        <dbReference type="Proteomes" id="UP000650511"/>
    </source>
</evidence>
<dbReference type="GO" id="GO:0009927">
    <property type="term" value="F:histidine phosphotransfer kinase activity"/>
    <property type="evidence" value="ECO:0007669"/>
    <property type="project" value="TreeGrafter"/>
</dbReference>
<dbReference type="EC" id="2.7.13.3" evidence="3"/>
<keyword evidence="7" id="KW-0902">Two-component regulatory system</keyword>
<feature type="domain" description="Histidine kinase" evidence="9">
    <location>
        <begin position="255"/>
        <end position="471"/>
    </location>
</feature>
<keyword evidence="5" id="KW-0808">Transferase</keyword>
<keyword evidence="6" id="KW-0418">Kinase</keyword>
<dbReference type="InterPro" id="IPR004358">
    <property type="entry name" value="Sig_transdc_His_kin-like_C"/>
</dbReference>
<keyword evidence="4" id="KW-0597">Phosphoprotein</keyword>
<dbReference type="SMART" id="SM00387">
    <property type="entry name" value="HATPase_c"/>
    <property type="match status" value="1"/>
</dbReference>
<protein>
    <recommendedName>
        <fullName evidence="3">histidine kinase</fullName>
        <ecNumber evidence="3">2.7.13.3</ecNumber>
    </recommendedName>
</protein>
<comment type="catalytic activity">
    <reaction evidence="1">
        <text>ATP + protein L-histidine = ADP + protein N-phospho-L-histidine.</text>
        <dbReference type="EC" id="2.7.13.3"/>
    </reaction>
</comment>
<sequence>MRVVEQVPGSGGPASSVVGDAVGDHLVGFYDDEGHLERAVVSFLTPGLEQGGAGVIVATPAHRTRFVTALRRAGVDVDDALADDRLVVLDASDLIEAFLRDGTPDPDEFRRSVGDVMARAGQGGRPVRVFGEMVALLWERGNVPAVIALEDAWNRLADEHPFALFCAYPIHAFDDSAAAEAFRAVVDCHSHVLPSEALDDDGGPNTSARLVALLEQQANAERAERDRLQVRQGELEAELERLRDLDRLRNEFVSMVVHDIQSPATVVAALLELLRSNWASLPADAVEEHLATALESIRRVERLTSDILTVARIDSGQFSYVLRSLDLRSVVEQAVTGVRDATGRHIELSAPSDLAPVCADADRQLQVLTNLLTNAVKFSAEGTVVTVAIEQQTDRQLVHVRDEGIGIARNEQVALFLPFSRLHDRRDRQARGTGLGLHTAKALVEGQGGRIWVDSEPGKGSTFTYTVPLADT</sequence>
<keyword evidence="11" id="KW-1185">Reference proteome</keyword>
<dbReference type="Pfam" id="PF00512">
    <property type="entry name" value="HisKA"/>
    <property type="match status" value="1"/>
</dbReference>
<dbReference type="InterPro" id="IPR025847">
    <property type="entry name" value="MEDS_domain"/>
</dbReference>
<dbReference type="Gene3D" id="3.30.565.10">
    <property type="entry name" value="Histidine kinase-like ATPase, C-terminal domain"/>
    <property type="match status" value="1"/>
</dbReference>
<comment type="subcellular location">
    <subcellularLocation>
        <location evidence="2">Cell membrane</location>
    </subcellularLocation>
</comment>
<evidence type="ECO:0000256" key="8">
    <source>
        <dbReference type="SAM" id="Coils"/>
    </source>
</evidence>
<dbReference type="CDD" id="cd00082">
    <property type="entry name" value="HisKA"/>
    <property type="match status" value="1"/>
</dbReference>
<evidence type="ECO:0000259" key="9">
    <source>
        <dbReference type="PROSITE" id="PS50109"/>
    </source>
</evidence>
<dbReference type="InterPro" id="IPR003661">
    <property type="entry name" value="HisK_dim/P_dom"/>
</dbReference>
<dbReference type="PRINTS" id="PR00344">
    <property type="entry name" value="BCTRLSENSOR"/>
</dbReference>
<evidence type="ECO:0000313" key="10">
    <source>
        <dbReference type="EMBL" id="GGI04479.1"/>
    </source>
</evidence>
<feature type="coiled-coil region" evidence="8">
    <location>
        <begin position="211"/>
        <end position="245"/>
    </location>
</feature>
<organism evidence="10 11">
    <name type="scientific">Egicoccus halophilus</name>
    <dbReference type="NCBI Taxonomy" id="1670830"/>
    <lineage>
        <taxon>Bacteria</taxon>
        <taxon>Bacillati</taxon>
        <taxon>Actinomycetota</taxon>
        <taxon>Nitriliruptoria</taxon>
        <taxon>Egicoccales</taxon>
        <taxon>Egicoccaceae</taxon>
        <taxon>Egicoccus</taxon>
    </lineage>
</organism>
<dbReference type="InterPro" id="IPR003594">
    <property type="entry name" value="HATPase_dom"/>
</dbReference>
<evidence type="ECO:0000256" key="6">
    <source>
        <dbReference type="ARBA" id="ARBA00022777"/>
    </source>
</evidence>
<dbReference type="SUPFAM" id="SSF47384">
    <property type="entry name" value="Homodimeric domain of signal transducing histidine kinase"/>
    <property type="match status" value="1"/>
</dbReference>
<comment type="caution">
    <text evidence="10">The sequence shown here is derived from an EMBL/GenBank/DDBJ whole genome shotgun (WGS) entry which is preliminary data.</text>
</comment>
<dbReference type="PANTHER" id="PTHR43047:SF72">
    <property type="entry name" value="OSMOSENSING HISTIDINE PROTEIN KINASE SLN1"/>
    <property type="match status" value="1"/>
</dbReference>
<keyword evidence="8" id="KW-0175">Coiled coil</keyword>
<evidence type="ECO:0000256" key="2">
    <source>
        <dbReference type="ARBA" id="ARBA00004236"/>
    </source>
</evidence>
<dbReference type="InterPro" id="IPR036890">
    <property type="entry name" value="HATPase_C_sf"/>
</dbReference>
<dbReference type="OrthoDB" id="9757990at2"/>
<dbReference type="GO" id="GO:0000155">
    <property type="term" value="F:phosphorelay sensor kinase activity"/>
    <property type="evidence" value="ECO:0007669"/>
    <property type="project" value="InterPro"/>
</dbReference>
<dbReference type="Gene3D" id="1.10.287.130">
    <property type="match status" value="1"/>
</dbReference>
<dbReference type="Pfam" id="PF14417">
    <property type="entry name" value="MEDS"/>
    <property type="match status" value="1"/>
</dbReference>
<dbReference type="PROSITE" id="PS50109">
    <property type="entry name" value="HIS_KIN"/>
    <property type="match status" value="1"/>
</dbReference>
<dbReference type="InterPro" id="IPR005467">
    <property type="entry name" value="His_kinase_dom"/>
</dbReference>
<dbReference type="SMART" id="SM00388">
    <property type="entry name" value="HisKA"/>
    <property type="match status" value="1"/>
</dbReference>